<organism evidence="1 2">
    <name type="scientific">Entamoeba invadens IP1</name>
    <dbReference type="NCBI Taxonomy" id="370355"/>
    <lineage>
        <taxon>Eukaryota</taxon>
        <taxon>Amoebozoa</taxon>
        <taxon>Evosea</taxon>
        <taxon>Archamoebae</taxon>
        <taxon>Mastigamoebida</taxon>
        <taxon>Entamoebidae</taxon>
        <taxon>Entamoeba</taxon>
    </lineage>
</organism>
<dbReference type="SUPFAM" id="SSF50978">
    <property type="entry name" value="WD40 repeat-like"/>
    <property type="match status" value="1"/>
</dbReference>
<keyword evidence="2" id="KW-1185">Reference proteome</keyword>
<dbReference type="OMA" id="KVICIGY"/>
<proteinExistence type="predicted"/>
<dbReference type="InterPro" id="IPR015943">
    <property type="entry name" value="WD40/YVTN_repeat-like_dom_sf"/>
</dbReference>
<sequence>MEQEKPQSDEMAILIADYFKTSHGESSFLKIASELKLYIDIFYVVKLLESAEIERLDDYISHFTDISNNCDKELLYELRFYLMTQSALRNDLINGRKFYKKIDELGTIPNPQKHRQKFMLMFNEKGTNESVRKLCGDYLNYCTTTLKEKVLNFLYESPNLSRYLKFPVVESNILKKRVSDGIRYSHLKNCGQKQGETVKVVSLMTCQHTHDFKPFKIIPDDFNFEVVSDTTKSQVTCVQFFKSGVCVAFSDGRIGWAEFSSGTFDIVVRETGPIELLEICEPFLAYKIGGYVRVVSCTVGGTKLIFEKDVRNANVQQLVFVNKTVDLGILAESEFVIYNIFNRETILTIEKVIGVVSLHDTRESVIVYKTSMSRLVSEFSRYKLIDDEKLGIFVKTVLNSSLVVSEDNKYFIKTTDGDNFANVAKDTILSGGKRCVFMQNTRKDVFAVDEKQRTRQLGSCGEIVVAGTNGDVFVGIAKGEVIVAWKKKWKYRIDWSLILEFSHPQLLNEGERTVKQGDESIGQLKERVSGMEKVTVERNEEVQIVTEKVGLKEGIQHNAGSRNEHKNLSNSLANQISINQLATPSTPTVVLTNQTPGGVVIQKEPQVEVKPDTLKIVAPPSKNLPQTVVNETLSHSNKIESVAPQKREPSLPVVPLSSQMPVITIGNVELKVSNNPIAKIPNNIHMVYYDSTKGFLVVESTQKDFYLYKTNDSQYESIVLTQPQCISFSAHPISCEDVSVSITANCGYALFGLKHHCELYRCSSSKRISTFGDSPNDAITAFSVFPKDNNFILVGNSKGEVLVYLANKKFQVFKSGVLKGGAVVSVAYLPQQNNAPCQFFVATESGRIYLMTFRKEKGIQLLQRHPTLRERIKRIFTVKEGGVLYAIGENKVFKITTDRMTSESKSFENIKDAALNDKKQILVMDKNGMYIIDGEFAEMKKCCMTRGIGDITSITGEREAFLIGTNRGEVYRTFVE</sequence>
<dbReference type="GeneID" id="14893757"/>
<evidence type="ECO:0000313" key="1">
    <source>
        <dbReference type="EMBL" id="ELP94753.1"/>
    </source>
</evidence>
<dbReference type="AlphaFoldDB" id="A0A0A1UGC0"/>
<dbReference type="OrthoDB" id="26460at2759"/>
<protein>
    <submittedName>
        <fullName evidence="1">Uncharacterized protein</fullName>
    </submittedName>
</protein>
<dbReference type="InterPro" id="IPR036322">
    <property type="entry name" value="WD40_repeat_dom_sf"/>
</dbReference>
<dbReference type="EMBL" id="KB206175">
    <property type="protein sequence ID" value="ELP94753.1"/>
    <property type="molecule type" value="Genomic_DNA"/>
</dbReference>
<dbReference type="RefSeq" id="XP_004261524.1">
    <property type="nucleotide sequence ID" value="XM_004261476.1"/>
</dbReference>
<dbReference type="Gene3D" id="2.130.10.10">
    <property type="entry name" value="YVTN repeat-like/Quinoprotein amine dehydrogenase"/>
    <property type="match status" value="1"/>
</dbReference>
<evidence type="ECO:0000313" key="2">
    <source>
        <dbReference type="Proteomes" id="UP000014680"/>
    </source>
</evidence>
<reference evidence="1 2" key="1">
    <citation type="submission" date="2012-10" db="EMBL/GenBank/DDBJ databases">
        <authorList>
            <person name="Zafar N."/>
            <person name="Inman J."/>
            <person name="Hall N."/>
            <person name="Lorenzi H."/>
            <person name="Caler E."/>
        </authorList>
    </citation>
    <scope>NUCLEOTIDE SEQUENCE [LARGE SCALE GENOMIC DNA]</scope>
    <source>
        <strain evidence="1 2">IP1</strain>
    </source>
</reference>
<dbReference type="KEGG" id="eiv:EIN_341310"/>
<gene>
    <name evidence="1" type="ORF">EIN_341310</name>
</gene>
<dbReference type="VEuPathDB" id="AmoebaDB:EIN_341310"/>
<dbReference type="Proteomes" id="UP000014680">
    <property type="component" value="Unassembled WGS sequence"/>
</dbReference>
<name>A0A0A1UGC0_ENTIV</name>
<accession>A0A0A1UGC0</accession>